<feature type="transmembrane region" description="Helical" evidence="7">
    <location>
        <begin position="12"/>
        <end position="29"/>
    </location>
</feature>
<dbReference type="RefSeq" id="WP_010367590.1">
    <property type="nucleotide sequence ID" value="NZ_AHBZ03000017.1"/>
</dbReference>
<gene>
    <name evidence="8" type="ORF">PCIT_a4331</name>
</gene>
<keyword evidence="6 7" id="KW-0472">Membrane</keyword>
<evidence type="ECO:0000256" key="6">
    <source>
        <dbReference type="ARBA" id="ARBA00023136"/>
    </source>
</evidence>
<keyword evidence="3" id="KW-1003">Cell membrane</keyword>
<proteinExistence type="inferred from homology"/>
<sequence>MDDIFQSYLNNFSFVLLLFCVMFFAKWLYNATTPYDTFHQIIKQKNTALATSVAGFMLGVVIIYSAILAGPSAGLITDLILTGVYTLVGLLLLILSRIINDKLILHSFCNRLQLIEKQSTAIGAVQAASYIASGLLIGASLSGEGSWASAIVFYALGQVCLVVCAKLYDTVTRYELLHELEAGNSAVAISFSATLVALAMVLVHALIGPFVSWPASIQLFLVDAFIGLVALIVARLFIDKALFPSICIDHAIGKERNYAIALIEGTVALCVSLVIVLAL</sequence>
<feature type="transmembrane region" description="Helical" evidence="7">
    <location>
        <begin position="79"/>
        <end position="99"/>
    </location>
</feature>
<evidence type="ECO:0000256" key="7">
    <source>
        <dbReference type="SAM" id="Phobius"/>
    </source>
</evidence>
<evidence type="ECO:0000256" key="5">
    <source>
        <dbReference type="ARBA" id="ARBA00022989"/>
    </source>
</evidence>
<accession>A0AAD4FRZ5</accession>
<keyword evidence="4 7" id="KW-0812">Transmembrane</keyword>
<dbReference type="InterPro" id="IPR007140">
    <property type="entry name" value="DUF350"/>
</dbReference>
<evidence type="ECO:0000313" key="8">
    <source>
        <dbReference type="EMBL" id="KAF7771262.1"/>
    </source>
</evidence>
<feature type="transmembrane region" description="Helical" evidence="7">
    <location>
        <begin position="219"/>
        <end position="238"/>
    </location>
</feature>
<reference evidence="8" key="1">
    <citation type="journal article" date="2012" name="J. Bacteriol.">
        <title>Genome sequences of type strains of seven species of the marine bacterium Pseudoalteromonas.</title>
        <authorList>
            <person name="Xie B.B."/>
            <person name="Shu Y.L."/>
            <person name="Qin Q.L."/>
            <person name="Rong J.C."/>
            <person name="Zhang X.Y."/>
            <person name="Chen X.L."/>
            <person name="Shi M."/>
            <person name="He H.L."/>
            <person name="Zhou B.C."/>
            <person name="Zhang Y.Z."/>
        </authorList>
    </citation>
    <scope>NUCLEOTIDE SEQUENCE</scope>
    <source>
        <strain evidence="8">DSM 8771</strain>
    </source>
</reference>
<dbReference type="PANTHER" id="PTHR40043">
    <property type="entry name" value="UPF0719 INNER MEMBRANE PROTEIN YJFL"/>
    <property type="match status" value="1"/>
</dbReference>
<evidence type="ECO:0000256" key="4">
    <source>
        <dbReference type="ARBA" id="ARBA00022692"/>
    </source>
</evidence>
<comment type="subcellular location">
    <subcellularLocation>
        <location evidence="1">Cell membrane</location>
        <topology evidence="1">Multi-pass membrane protein</topology>
    </subcellularLocation>
</comment>
<keyword evidence="5 7" id="KW-1133">Transmembrane helix</keyword>
<evidence type="ECO:0000313" key="9">
    <source>
        <dbReference type="Proteomes" id="UP000016487"/>
    </source>
</evidence>
<organism evidence="8 9">
    <name type="scientific">Pseudoalteromonas citrea</name>
    <dbReference type="NCBI Taxonomy" id="43655"/>
    <lineage>
        <taxon>Bacteria</taxon>
        <taxon>Pseudomonadati</taxon>
        <taxon>Pseudomonadota</taxon>
        <taxon>Gammaproteobacteria</taxon>
        <taxon>Alteromonadales</taxon>
        <taxon>Pseudoalteromonadaceae</taxon>
        <taxon>Pseudoalteromonas</taxon>
    </lineage>
</organism>
<feature type="transmembrane region" description="Helical" evidence="7">
    <location>
        <begin position="186"/>
        <end position="207"/>
    </location>
</feature>
<name>A0AAD4FRZ5_9GAMM</name>
<dbReference type="PANTHER" id="PTHR40043:SF1">
    <property type="entry name" value="UPF0719 INNER MEMBRANE PROTEIN YJFL"/>
    <property type="match status" value="1"/>
</dbReference>
<feature type="transmembrane region" description="Helical" evidence="7">
    <location>
        <begin position="147"/>
        <end position="165"/>
    </location>
</feature>
<comment type="similarity">
    <text evidence="2">Belongs to the UPF0719 family.</text>
</comment>
<dbReference type="EMBL" id="AHBZ03000017">
    <property type="protein sequence ID" value="KAF7771262.1"/>
    <property type="molecule type" value="Genomic_DNA"/>
</dbReference>
<evidence type="ECO:0000256" key="3">
    <source>
        <dbReference type="ARBA" id="ARBA00022475"/>
    </source>
</evidence>
<comment type="caution">
    <text evidence="8">The sequence shown here is derived from an EMBL/GenBank/DDBJ whole genome shotgun (WGS) entry which is preliminary data.</text>
</comment>
<feature type="transmembrane region" description="Helical" evidence="7">
    <location>
        <begin position="49"/>
        <end position="67"/>
    </location>
</feature>
<dbReference type="AlphaFoldDB" id="A0AAD4FRZ5"/>
<protein>
    <recommendedName>
        <fullName evidence="10">DUF350 domain-containing protein</fullName>
    </recommendedName>
</protein>
<dbReference type="Proteomes" id="UP000016487">
    <property type="component" value="Unassembled WGS sequence"/>
</dbReference>
<dbReference type="GO" id="GO:0005886">
    <property type="term" value="C:plasma membrane"/>
    <property type="evidence" value="ECO:0007669"/>
    <property type="project" value="UniProtKB-SubCell"/>
</dbReference>
<feature type="transmembrane region" description="Helical" evidence="7">
    <location>
        <begin position="120"/>
        <end position="141"/>
    </location>
</feature>
<dbReference type="Pfam" id="PF03994">
    <property type="entry name" value="DUF350"/>
    <property type="match status" value="2"/>
</dbReference>
<reference evidence="8" key="2">
    <citation type="submission" date="2015-03" db="EMBL/GenBank/DDBJ databases">
        <title>Genome sequence of Pseudoalteromonas citrea.</title>
        <authorList>
            <person name="Xie B.-B."/>
            <person name="Rong J.-C."/>
            <person name="Qin Q.-L."/>
            <person name="Zhang Y.-Z."/>
        </authorList>
    </citation>
    <scope>NUCLEOTIDE SEQUENCE</scope>
    <source>
        <strain evidence="8">DSM 8771</strain>
    </source>
</reference>
<evidence type="ECO:0008006" key="10">
    <source>
        <dbReference type="Google" id="ProtNLM"/>
    </source>
</evidence>
<evidence type="ECO:0000256" key="2">
    <source>
        <dbReference type="ARBA" id="ARBA00005779"/>
    </source>
</evidence>
<evidence type="ECO:0000256" key="1">
    <source>
        <dbReference type="ARBA" id="ARBA00004651"/>
    </source>
</evidence>
<feature type="transmembrane region" description="Helical" evidence="7">
    <location>
        <begin position="258"/>
        <end position="278"/>
    </location>
</feature>